<protein>
    <submittedName>
        <fullName evidence="1">Uncharacterized protein</fullName>
    </submittedName>
</protein>
<gene>
    <name evidence="1" type="ORF">B5V51_1375</name>
</gene>
<reference evidence="1" key="1">
    <citation type="submission" date="2017-09" db="EMBL/GenBank/DDBJ databases">
        <title>Contemporary evolution of a Lepidopteran species, Heliothis virescens, in response to modern agricultural practices.</title>
        <authorList>
            <person name="Fritz M.L."/>
            <person name="Deyonke A.M."/>
            <person name="Papanicolaou A."/>
            <person name="Micinski S."/>
            <person name="Westbrook J."/>
            <person name="Gould F."/>
        </authorList>
    </citation>
    <scope>NUCLEOTIDE SEQUENCE [LARGE SCALE GENOMIC DNA]</scope>
    <source>
        <strain evidence="1">HvINT-</strain>
        <tissue evidence="1">Whole body</tissue>
    </source>
</reference>
<name>A0A2A4JJE1_HELVI</name>
<accession>A0A2A4JJE1</accession>
<dbReference type="AlphaFoldDB" id="A0A2A4JJE1"/>
<comment type="caution">
    <text evidence="1">The sequence shown here is derived from an EMBL/GenBank/DDBJ whole genome shotgun (WGS) entry which is preliminary data.</text>
</comment>
<dbReference type="EMBL" id="NWSH01001272">
    <property type="protein sequence ID" value="PCG71896.1"/>
    <property type="molecule type" value="Genomic_DNA"/>
</dbReference>
<proteinExistence type="predicted"/>
<organism evidence="1">
    <name type="scientific">Heliothis virescens</name>
    <name type="common">Tobacco budworm moth</name>
    <dbReference type="NCBI Taxonomy" id="7102"/>
    <lineage>
        <taxon>Eukaryota</taxon>
        <taxon>Metazoa</taxon>
        <taxon>Ecdysozoa</taxon>
        <taxon>Arthropoda</taxon>
        <taxon>Hexapoda</taxon>
        <taxon>Insecta</taxon>
        <taxon>Pterygota</taxon>
        <taxon>Neoptera</taxon>
        <taxon>Endopterygota</taxon>
        <taxon>Lepidoptera</taxon>
        <taxon>Glossata</taxon>
        <taxon>Ditrysia</taxon>
        <taxon>Noctuoidea</taxon>
        <taxon>Noctuidae</taxon>
        <taxon>Heliothinae</taxon>
        <taxon>Heliothis</taxon>
    </lineage>
</organism>
<dbReference type="STRING" id="7102.A0A2A4JJE1"/>
<sequence length="184" mass="20394">MSTFDKLPVILVSAINETVATALMSDLIDNDVTSDYLKDTESLDRVWRLVNKYYTANVRVHPLADQGQLRVDPSNVEAHVIHLTEEETRMNSEYKWKCGPTRSPAARGADARAAQASAGQAPRLAAKRFRLLDGAQLLGVRVASRRVDSCQSGTALFLHGPWRTKSWYRQAEAIKQVRGEAGGE</sequence>
<evidence type="ECO:0000313" key="1">
    <source>
        <dbReference type="EMBL" id="PCG71896.1"/>
    </source>
</evidence>